<keyword evidence="3" id="KW-0805">Transcription regulation</keyword>
<accession>A0A7X1NNM1</accession>
<comment type="caution">
    <text evidence="6">The sequence shown here is derived from an EMBL/GenBank/DDBJ whole genome shotgun (WGS) entry which is preliminary data.</text>
</comment>
<evidence type="ECO:0000256" key="2">
    <source>
        <dbReference type="ARBA" id="ARBA00022777"/>
    </source>
</evidence>
<organism evidence="6 7">
    <name type="scientific">Arthrobacter bussei</name>
    <dbReference type="NCBI Taxonomy" id="2594179"/>
    <lineage>
        <taxon>Bacteria</taxon>
        <taxon>Bacillati</taxon>
        <taxon>Actinomycetota</taxon>
        <taxon>Actinomycetes</taxon>
        <taxon>Micrococcales</taxon>
        <taxon>Micrococcaceae</taxon>
        <taxon>Arthrobacter</taxon>
    </lineage>
</organism>
<evidence type="ECO:0000256" key="3">
    <source>
        <dbReference type="ARBA" id="ARBA00023015"/>
    </source>
</evidence>
<dbReference type="InterPro" id="IPR029016">
    <property type="entry name" value="GAF-like_dom_sf"/>
</dbReference>
<dbReference type="InterPro" id="IPR012074">
    <property type="entry name" value="GAF_ANTAR"/>
</dbReference>
<dbReference type="PIRSF" id="PIRSF036625">
    <property type="entry name" value="GAF_ANTAR"/>
    <property type="match status" value="1"/>
</dbReference>
<dbReference type="SMART" id="SM01012">
    <property type="entry name" value="ANTAR"/>
    <property type="match status" value="1"/>
</dbReference>
<dbReference type="Gene3D" id="1.10.10.10">
    <property type="entry name" value="Winged helix-like DNA-binding domain superfamily/Winged helix DNA-binding domain"/>
    <property type="match status" value="1"/>
</dbReference>
<dbReference type="InterPro" id="IPR011006">
    <property type="entry name" value="CheY-like_superfamily"/>
</dbReference>
<keyword evidence="4" id="KW-0804">Transcription</keyword>
<evidence type="ECO:0000313" key="7">
    <source>
        <dbReference type="Proteomes" id="UP000326464"/>
    </source>
</evidence>
<dbReference type="InterPro" id="IPR036388">
    <property type="entry name" value="WH-like_DNA-bd_sf"/>
</dbReference>
<dbReference type="GO" id="GO:0016301">
    <property type="term" value="F:kinase activity"/>
    <property type="evidence" value="ECO:0007669"/>
    <property type="project" value="UniProtKB-KW"/>
</dbReference>
<dbReference type="Pfam" id="PF03861">
    <property type="entry name" value="ANTAR"/>
    <property type="match status" value="1"/>
</dbReference>
<evidence type="ECO:0000313" key="6">
    <source>
        <dbReference type="EMBL" id="MPY10052.1"/>
    </source>
</evidence>
<keyword evidence="7" id="KW-1185">Reference proteome</keyword>
<dbReference type="InterPro" id="IPR005561">
    <property type="entry name" value="ANTAR"/>
</dbReference>
<gene>
    <name evidence="6" type="ORF">FNH21_04855</name>
</gene>
<dbReference type="OrthoDB" id="3820533at2"/>
<dbReference type="Pfam" id="PF13185">
    <property type="entry name" value="GAF_2"/>
    <property type="match status" value="1"/>
</dbReference>
<dbReference type="Gene3D" id="3.30.450.40">
    <property type="match status" value="1"/>
</dbReference>
<dbReference type="PROSITE" id="PS50921">
    <property type="entry name" value="ANTAR"/>
    <property type="match status" value="1"/>
</dbReference>
<dbReference type="EMBL" id="VJXX01000001">
    <property type="protein sequence ID" value="MPY10052.1"/>
    <property type="molecule type" value="Genomic_DNA"/>
</dbReference>
<evidence type="ECO:0000259" key="5">
    <source>
        <dbReference type="PROSITE" id="PS50921"/>
    </source>
</evidence>
<dbReference type="SUPFAM" id="SSF52172">
    <property type="entry name" value="CheY-like"/>
    <property type="match status" value="1"/>
</dbReference>
<name>A0A7X1NNM1_9MICC</name>
<sequence length="197" mass="21165">MCAVSLLRRRRPMTVAWSSEDARRLDDEQNRVAEGPCITAARSLETVYVPDTLQDDRWPDYLQTAGGQGVRSILGTPFHLADEANAGLNFYSSSPDAFSAASIGVAHEFVRETSNALRLAVRLAVLASERDDLDAALRSRSTINTAVGILMAQNHCSQKEALTFLERASSVRNLKLRDVAAAVVASAGGTADPPPAP</sequence>
<proteinExistence type="predicted"/>
<reference evidence="7" key="1">
    <citation type="submission" date="2019-07" db="EMBL/GenBank/DDBJ databases">
        <title>Arthrobacter KR32 sp. nov., isolated from mountain cheese made of cows milk.</title>
        <authorList>
            <person name="Flegler A."/>
        </authorList>
    </citation>
    <scope>NUCLEOTIDE SEQUENCE [LARGE SCALE GENOMIC DNA]</scope>
    <source>
        <strain evidence="7">KR32</strain>
    </source>
</reference>
<dbReference type="AlphaFoldDB" id="A0A7X1NNM1"/>
<evidence type="ECO:0000256" key="4">
    <source>
        <dbReference type="ARBA" id="ARBA00023163"/>
    </source>
</evidence>
<dbReference type="Proteomes" id="UP000326464">
    <property type="component" value="Unassembled WGS sequence"/>
</dbReference>
<keyword evidence="1" id="KW-0808">Transferase</keyword>
<dbReference type="GO" id="GO:0003723">
    <property type="term" value="F:RNA binding"/>
    <property type="evidence" value="ECO:0007669"/>
    <property type="project" value="InterPro"/>
</dbReference>
<feature type="domain" description="ANTAR" evidence="5">
    <location>
        <begin position="123"/>
        <end position="184"/>
    </location>
</feature>
<protein>
    <submittedName>
        <fullName evidence="6">GAF and ANTAR domain-containing protein</fullName>
    </submittedName>
</protein>
<evidence type="ECO:0000256" key="1">
    <source>
        <dbReference type="ARBA" id="ARBA00022679"/>
    </source>
</evidence>
<dbReference type="SUPFAM" id="SSF55781">
    <property type="entry name" value="GAF domain-like"/>
    <property type="match status" value="1"/>
</dbReference>
<dbReference type="InterPro" id="IPR003018">
    <property type="entry name" value="GAF"/>
</dbReference>
<keyword evidence="2" id="KW-0418">Kinase</keyword>